<sequence>MVMTEANDTEIGTEQEPTGFLEPSPVHRFRRFTPVHAGSERFLTGFTDFRFWDSFRTVA</sequence>
<feature type="non-terminal residue" evidence="2">
    <location>
        <position position="59"/>
    </location>
</feature>
<feature type="region of interest" description="Disordered" evidence="1">
    <location>
        <begin position="1"/>
        <end position="23"/>
    </location>
</feature>
<organism evidence="2 3">
    <name type="scientific">Trifolium medium</name>
    <dbReference type="NCBI Taxonomy" id="97028"/>
    <lineage>
        <taxon>Eukaryota</taxon>
        <taxon>Viridiplantae</taxon>
        <taxon>Streptophyta</taxon>
        <taxon>Embryophyta</taxon>
        <taxon>Tracheophyta</taxon>
        <taxon>Spermatophyta</taxon>
        <taxon>Magnoliopsida</taxon>
        <taxon>eudicotyledons</taxon>
        <taxon>Gunneridae</taxon>
        <taxon>Pentapetalae</taxon>
        <taxon>rosids</taxon>
        <taxon>fabids</taxon>
        <taxon>Fabales</taxon>
        <taxon>Fabaceae</taxon>
        <taxon>Papilionoideae</taxon>
        <taxon>50 kb inversion clade</taxon>
        <taxon>NPAAA clade</taxon>
        <taxon>Hologalegina</taxon>
        <taxon>IRL clade</taxon>
        <taxon>Trifolieae</taxon>
        <taxon>Trifolium</taxon>
    </lineage>
</organism>
<protein>
    <submittedName>
        <fullName evidence="2">Uncharacterized protein</fullName>
    </submittedName>
</protein>
<accession>A0A392UFP0</accession>
<evidence type="ECO:0000313" key="2">
    <source>
        <dbReference type="EMBL" id="MCI70555.1"/>
    </source>
</evidence>
<keyword evidence="3" id="KW-1185">Reference proteome</keyword>
<evidence type="ECO:0000256" key="1">
    <source>
        <dbReference type="SAM" id="MobiDB-lite"/>
    </source>
</evidence>
<dbReference type="Proteomes" id="UP000265520">
    <property type="component" value="Unassembled WGS sequence"/>
</dbReference>
<name>A0A392UFP0_9FABA</name>
<dbReference type="AlphaFoldDB" id="A0A392UFP0"/>
<comment type="caution">
    <text evidence="2">The sequence shown here is derived from an EMBL/GenBank/DDBJ whole genome shotgun (WGS) entry which is preliminary data.</text>
</comment>
<dbReference type="EMBL" id="LXQA010778246">
    <property type="protein sequence ID" value="MCI70555.1"/>
    <property type="molecule type" value="Genomic_DNA"/>
</dbReference>
<proteinExistence type="predicted"/>
<evidence type="ECO:0000313" key="3">
    <source>
        <dbReference type="Proteomes" id="UP000265520"/>
    </source>
</evidence>
<reference evidence="2 3" key="1">
    <citation type="journal article" date="2018" name="Front. Plant Sci.">
        <title>Red Clover (Trifolium pratense) and Zigzag Clover (T. medium) - A Picture of Genomic Similarities and Differences.</title>
        <authorList>
            <person name="Dluhosova J."/>
            <person name="Istvanek J."/>
            <person name="Nedelnik J."/>
            <person name="Repkova J."/>
        </authorList>
    </citation>
    <scope>NUCLEOTIDE SEQUENCE [LARGE SCALE GENOMIC DNA]</scope>
    <source>
        <strain evidence="3">cv. 10/8</strain>
        <tissue evidence="2">Leaf</tissue>
    </source>
</reference>